<keyword evidence="6" id="KW-0472">Membrane</keyword>
<evidence type="ECO:0000256" key="2">
    <source>
        <dbReference type="ARBA" id="ARBA00008163"/>
    </source>
</evidence>
<dbReference type="PANTHER" id="PTHR35093">
    <property type="entry name" value="OUTER MEMBRANE PROTEIN NMB0088-RELATED"/>
    <property type="match status" value="1"/>
</dbReference>
<name>A0ABS5JRV0_9BACT</name>
<protein>
    <submittedName>
        <fullName evidence="9">Outer membrane protein transport protein</fullName>
    </submittedName>
</protein>
<evidence type="ECO:0000313" key="9">
    <source>
        <dbReference type="EMBL" id="MBS2097542.1"/>
    </source>
</evidence>
<evidence type="ECO:0000313" key="10">
    <source>
        <dbReference type="Proteomes" id="UP000708576"/>
    </source>
</evidence>
<comment type="subcellular location">
    <subcellularLocation>
        <location evidence="1">Cell outer membrane</location>
        <topology evidence="1">Multi-pass membrane protein</topology>
    </subcellularLocation>
</comment>
<keyword evidence="3" id="KW-1134">Transmembrane beta strand</keyword>
<evidence type="ECO:0000256" key="1">
    <source>
        <dbReference type="ARBA" id="ARBA00004571"/>
    </source>
</evidence>
<feature type="chain" id="PRO_5046267918" evidence="8">
    <location>
        <begin position="20"/>
        <end position="406"/>
    </location>
</feature>
<dbReference type="RefSeq" id="WP_212214072.1">
    <property type="nucleotide sequence ID" value="NZ_JAGUCO010000002.1"/>
</dbReference>
<evidence type="ECO:0000256" key="7">
    <source>
        <dbReference type="ARBA" id="ARBA00023237"/>
    </source>
</evidence>
<reference evidence="9 10" key="1">
    <citation type="journal article" date="2015" name="Int. J. Syst. Evol. Microbiol.">
        <title>Carboxylicivirga linearis sp. nov., isolated from a sea cucumber culture pond.</title>
        <authorList>
            <person name="Wang F.Q."/>
            <person name="Zhou Y.X."/>
            <person name="Lin X.Z."/>
            <person name="Chen G.J."/>
            <person name="Du Z.J."/>
        </authorList>
    </citation>
    <scope>NUCLEOTIDE SEQUENCE [LARGE SCALE GENOMIC DNA]</scope>
    <source>
        <strain evidence="9 10">FB218</strain>
    </source>
</reference>
<keyword evidence="4" id="KW-0812">Transmembrane</keyword>
<dbReference type="SUPFAM" id="SSF56935">
    <property type="entry name" value="Porins"/>
    <property type="match status" value="1"/>
</dbReference>
<evidence type="ECO:0000256" key="4">
    <source>
        <dbReference type="ARBA" id="ARBA00022692"/>
    </source>
</evidence>
<comment type="caution">
    <text evidence="9">The sequence shown here is derived from an EMBL/GenBank/DDBJ whole genome shotgun (WGS) entry which is preliminary data.</text>
</comment>
<proteinExistence type="inferred from homology"/>
<evidence type="ECO:0000256" key="8">
    <source>
        <dbReference type="SAM" id="SignalP"/>
    </source>
</evidence>
<gene>
    <name evidence="9" type="ORF">KEM10_04570</name>
</gene>
<dbReference type="Pfam" id="PF03349">
    <property type="entry name" value="Toluene_X"/>
    <property type="match status" value="1"/>
</dbReference>
<dbReference type="InterPro" id="IPR005017">
    <property type="entry name" value="OMPP1/FadL/TodX"/>
</dbReference>
<keyword evidence="10" id="KW-1185">Reference proteome</keyword>
<sequence>MKKVFIWAIAAMCGLNSYAEGYQVNLQGNRQTGMGHTGAGLLMGASSIHFNPGALSFLQDKYEFSFGGSAIFSKNTFQKQAPSVYEAKSDNPVGTPFYFYGATKVTDQLAIGLSVTTPFGNSLSWEKDWDGRYLIQDISLRAIFIQPTISYQITEKLGVGVGFVAGNGNVDLNKALPIYGQDGAEGNVNLAGNTWAFGYNAGITYKASDALTLGLNYRSKILMKVDGGDATFNVPTAVSGLYPNTKFDAELPMPANLTFGVGYQATEKLLLAFDLQHVEWSAYKSLDFDFEAETVPDSHNQRDFENTLIYRLGAEYALQESFQLRAGIYYDSTPIPDDLLTPETPGTNKIGISAGFTWKASDKLAVDGSLLYIHGQKREDGYAPSDFYGTYYTNAVIPGIGITYSF</sequence>
<evidence type="ECO:0000256" key="3">
    <source>
        <dbReference type="ARBA" id="ARBA00022452"/>
    </source>
</evidence>
<keyword evidence="7" id="KW-0998">Cell outer membrane</keyword>
<evidence type="ECO:0000256" key="6">
    <source>
        <dbReference type="ARBA" id="ARBA00023136"/>
    </source>
</evidence>
<organism evidence="9 10">
    <name type="scientific">Carboxylicivirga linearis</name>
    <dbReference type="NCBI Taxonomy" id="1628157"/>
    <lineage>
        <taxon>Bacteria</taxon>
        <taxon>Pseudomonadati</taxon>
        <taxon>Bacteroidota</taxon>
        <taxon>Bacteroidia</taxon>
        <taxon>Marinilabiliales</taxon>
        <taxon>Marinilabiliaceae</taxon>
        <taxon>Carboxylicivirga</taxon>
    </lineage>
</organism>
<comment type="similarity">
    <text evidence="2">Belongs to the OmpP1/FadL family.</text>
</comment>
<accession>A0ABS5JRV0</accession>
<dbReference type="PANTHER" id="PTHR35093:SF8">
    <property type="entry name" value="OUTER MEMBRANE PROTEIN NMB0088-RELATED"/>
    <property type="match status" value="1"/>
</dbReference>
<feature type="signal peptide" evidence="8">
    <location>
        <begin position="1"/>
        <end position="19"/>
    </location>
</feature>
<keyword evidence="5 8" id="KW-0732">Signal</keyword>
<dbReference type="Proteomes" id="UP000708576">
    <property type="component" value="Unassembled WGS sequence"/>
</dbReference>
<evidence type="ECO:0000256" key="5">
    <source>
        <dbReference type="ARBA" id="ARBA00022729"/>
    </source>
</evidence>
<dbReference type="Gene3D" id="2.40.160.60">
    <property type="entry name" value="Outer membrane protein transport protein (OMPP1/FadL/TodX)"/>
    <property type="match status" value="1"/>
</dbReference>
<dbReference type="EMBL" id="JAGUCO010000002">
    <property type="protein sequence ID" value="MBS2097542.1"/>
    <property type="molecule type" value="Genomic_DNA"/>
</dbReference>